<sequence>MGKKGKAQGRAGKKQKAKSGGHSTPRHNFSQYDESDWDDDNRVKFKGFSGAKKPSGSANPQSSNAKFRHQAIAFVSAGVPQSAVEERHQQLQGPSTGSKVAPENDDSENDDNDDDDDFDIDDSTIQTNIHLEADIESTEDGVAKMAIDRSEVMDMDIETVTTSTDTRIIIDDEPQQEPAPELQFVVDTVGDESLVTTATSSRLRGKRPVREPSPARSESSEEAVVFKGRSKATVIDDPFSAPPRQTLTATPTARVPRPSPHPLDDLEKELNNGTVPSKSSHAPNTSTNSQVEAWGWGSMPSKYDLDMKSDAPWEPATGPPYWRKQKSKPRPDLNPPQAGREAYGSTSAKRSKDTFAEAQSSKPVTSAVDNIASLQSEWRTALREKKASKKEGQMAKRNGGVQAEDFENGKAKENAVRRQGESSKSASRPDRRGKRGRKADNRSLRTLITDDDDGANEEAAYDDYMENLIAQMDDQAGDPSEEMFLAGLKATATLNRPSLVVDGRVIPDDELLTHVQGNDDDESNDDHNDEWESVDDDNSNSDGMSSINPDMDELSSDGLESELAYNEQEMWEDEEDIRQRRRDQMTDEELARLLSKQQEFGMHGDELMIDDGGMYGSDDGVGDVKAARRGLSNLTNLAYGQAPNRNRMRRRGRDKKNNFVDASLLADTVEQYGENGFDVMDFERPSLRPLKKGRKGKVPPELDAISDDGLREVLSEQWNKDRSKKAQKKLEREELRREGLLGSSGKKGRAHLGTKYPLGMSMRDVHDELREFLQDEDLEQRAFPPMDKKDRAALHNICNALNLSSRSQGVGKNRFPVLSKTARTAEYSEEVFVKVVSASSRGFLSNRGAAKKFSKQISKGPGRGGGFNKDAVTVRNGEIVGGSAPAISHTSFGAKLMGKYGWSSGMGLGKANEGRTVPVEQIMRTGTAGLG</sequence>
<feature type="region of interest" description="Disordered" evidence="1">
    <location>
        <begin position="718"/>
        <end position="754"/>
    </location>
</feature>
<dbReference type="GO" id="GO:0003676">
    <property type="term" value="F:nucleic acid binding"/>
    <property type="evidence" value="ECO:0007669"/>
    <property type="project" value="UniProtKB-UniRule"/>
</dbReference>
<dbReference type="SMART" id="SM00393">
    <property type="entry name" value="R3H"/>
    <property type="match status" value="1"/>
</dbReference>
<feature type="compositionally biased region" description="Polar residues" evidence="1">
    <location>
        <begin position="271"/>
        <end position="291"/>
    </location>
</feature>
<feature type="region of interest" description="Disordered" evidence="1">
    <location>
        <begin position="382"/>
        <end position="459"/>
    </location>
</feature>
<dbReference type="PROSITE" id="PS50174">
    <property type="entry name" value="G_PATCH"/>
    <property type="match status" value="1"/>
</dbReference>
<proteinExistence type="predicted"/>
<feature type="compositionally biased region" description="Polar residues" evidence="1">
    <location>
        <begin position="56"/>
        <end position="65"/>
    </location>
</feature>
<feature type="region of interest" description="Disordered" evidence="1">
    <location>
        <begin position="511"/>
        <end position="555"/>
    </location>
</feature>
<dbReference type="OrthoDB" id="21470at2759"/>
<gene>
    <name evidence="4" type="ORF">SEPMUDRAFT_151890</name>
</gene>
<evidence type="ECO:0000313" key="4">
    <source>
        <dbReference type="EMBL" id="EMF09036.1"/>
    </source>
</evidence>
<dbReference type="Pfam" id="PF01585">
    <property type="entry name" value="G-patch"/>
    <property type="match status" value="1"/>
</dbReference>
<dbReference type="HOGENOM" id="CLU_007254_1_0_1"/>
<feature type="compositionally biased region" description="Basic residues" evidence="1">
    <location>
        <begin position="1"/>
        <end position="19"/>
    </location>
</feature>
<dbReference type="PANTHER" id="PTHR14195">
    <property type="entry name" value="G PATCH DOMAIN CONTAINING PROTEIN 2"/>
    <property type="match status" value="1"/>
</dbReference>
<dbReference type="AlphaFoldDB" id="M3CZE0"/>
<dbReference type="STRING" id="692275.M3CZE0"/>
<dbReference type="Proteomes" id="UP000016931">
    <property type="component" value="Unassembled WGS sequence"/>
</dbReference>
<dbReference type="Pfam" id="PF01424">
    <property type="entry name" value="R3H"/>
    <property type="match status" value="1"/>
</dbReference>
<dbReference type="GeneID" id="27904243"/>
<dbReference type="PROSITE" id="PS51061">
    <property type="entry name" value="R3H"/>
    <property type="match status" value="1"/>
</dbReference>
<feature type="compositionally biased region" description="Acidic residues" evidence="1">
    <location>
        <begin position="518"/>
        <end position="539"/>
    </location>
</feature>
<feature type="region of interest" description="Disordered" evidence="1">
    <location>
        <begin position="196"/>
        <end position="370"/>
    </location>
</feature>
<dbReference type="InterPro" id="IPR000467">
    <property type="entry name" value="G_patch_dom"/>
</dbReference>
<feature type="compositionally biased region" description="Polar residues" evidence="1">
    <location>
        <begin position="357"/>
        <end position="370"/>
    </location>
</feature>
<dbReference type="SMART" id="SM00443">
    <property type="entry name" value="G_patch"/>
    <property type="match status" value="1"/>
</dbReference>
<evidence type="ECO:0000259" key="2">
    <source>
        <dbReference type="PROSITE" id="PS50174"/>
    </source>
</evidence>
<dbReference type="InterPro" id="IPR051189">
    <property type="entry name" value="Splicing_assoc_domain"/>
</dbReference>
<feature type="compositionally biased region" description="Basic and acidic residues" evidence="1">
    <location>
        <begin position="382"/>
        <end position="394"/>
    </location>
</feature>
<dbReference type="RefSeq" id="XP_016757157.1">
    <property type="nucleotide sequence ID" value="XM_016907106.1"/>
</dbReference>
<organism evidence="4 5">
    <name type="scientific">Sphaerulina musiva (strain SO2202)</name>
    <name type="common">Poplar stem canker fungus</name>
    <name type="synonym">Septoria musiva</name>
    <dbReference type="NCBI Taxonomy" id="692275"/>
    <lineage>
        <taxon>Eukaryota</taxon>
        <taxon>Fungi</taxon>
        <taxon>Dikarya</taxon>
        <taxon>Ascomycota</taxon>
        <taxon>Pezizomycotina</taxon>
        <taxon>Dothideomycetes</taxon>
        <taxon>Dothideomycetidae</taxon>
        <taxon>Mycosphaerellales</taxon>
        <taxon>Mycosphaerellaceae</taxon>
        <taxon>Sphaerulina</taxon>
    </lineage>
</organism>
<evidence type="ECO:0000313" key="5">
    <source>
        <dbReference type="Proteomes" id="UP000016931"/>
    </source>
</evidence>
<accession>M3CZE0</accession>
<feature type="domain" description="G-patch" evidence="2">
    <location>
        <begin position="889"/>
        <end position="931"/>
    </location>
</feature>
<dbReference type="InterPro" id="IPR001374">
    <property type="entry name" value="R3H_dom"/>
</dbReference>
<feature type="compositionally biased region" description="Acidic residues" evidence="1">
    <location>
        <begin position="449"/>
        <end position="459"/>
    </location>
</feature>
<feature type="domain" description="R3H" evidence="3">
    <location>
        <begin position="759"/>
        <end position="822"/>
    </location>
</feature>
<dbReference type="OMA" id="GMANMHI"/>
<dbReference type="EMBL" id="KB456270">
    <property type="protein sequence ID" value="EMF09036.1"/>
    <property type="molecule type" value="Genomic_DNA"/>
</dbReference>
<reference evidence="4 5" key="1">
    <citation type="journal article" date="2012" name="PLoS Pathog.">
        <title>Diverse lifestyles and strategies of plant pathogenesis encoded in the genomes of eighteen Dothideomycetes fungi.</title>
        <authorList>
            <person name="Ohm R.A."/>
            <person name="Feau N."/>
            <person name="Henrissat B."/>
            <person name="Schoch C.L."/>
            <person name="Horwitz B.A."/>
            <person name="Barry K.W."/>
            <person name="Condon B.J."/>
            <person name="Copeland A.C."/>
            <person name="Dhillon B."/>
            <person name="Glaser F."/>
            <person name="Hesse C.N."/>
            <person name="Kosti I."/>
            <person name="LaButti K."/>
            <person name="Lindquist E.A."/>
            <person name="Lucas S."/>
            <person name="Salamov A.A."/>
            <person name="Bradshaw R.E."/>
            <person name="Ciuffetti L."/>
            <person name="Hamelin R.C."/>
            <person name="Kema G.H.J."/>
            <person name="Lawrence C."/>
            <person name="Scott J.A."/>
            <person name="Spatafora J.W."/>
            <person name="Turgeon B.G."/>
            <person name="de Wit P.J.G.M."/>
            <person name="Zhong S."/>
            <person name="Goodwin S.B."/>
            <person name="Grigoriev I.V."/>
        </authorList>
    </citation>
    <scope>NUCLEOTIDE SEQUENCE [LARGE SCALE GENOMIC DNA]</scope>
    <source>
        <strain evidence="4 5">SO2202</strain>
    </source>
</reference>
<feature type="compositionally biased region" description="Basic and acidic residues" evidence="1">
    <location>
        <begin position="407"/>
        <end position="421"/>
    </location>
</feature>
<name>M3CZE0_SPHMS</name>
<dbReference type="InterPro" id="IPR036867">
    <property type="entry name" value="R3H_dom_sf"/>
</dbReference>
<dbReference type="Gene3D" id="3.30.1370.50">
    <property type="entry name" value="R3H-like domain"/>
    <property type="match status" value="1"/>
</dbReference>
<dbReference type="eggNOG" id="KOG0154">
    <property type="taxonomic scope" value="Eukaryota"/>
</dbReference>
<feature type="region of interest" description="Disordered" evidence="1">
    <location>
        <begin position="1"/>
        <end position="124"/>
    </location>
</feature>
<protein>
    <recommendedName>
        <fullName evidence="6">Protein SQS1</fullName>
    </recommendedName>
</protein>
<evidence type="ECO:0000256" key="1">
    <source>
        <dbReference type="SAM" id="MobiDB-lite"/>
    </source>
</evidence>
<evidence type="ECO:0000259" key="3">
    <source>
        <dbReference type="PROSITE" id="PS51061"/>
    </source>
</evidence>
<feature type="compositionally biased region" description="Basic and acidic residues" evidence="1">
    <location>
        <begin position="728"/>
        <end position="739"/>
    </location>
</feature>
<keyword evidence="5" id="KW-1185">Reference proteome</keyword>
<feature type="compositionally biased region" description="Acidic residues" evidence="1">
    <location>
        <begin position="103"/>
        <end position="122"/>
    </location>
</feature>
<evidence type="ECO:0008006" key="6">
    <source>
        <dbReference type="Google" id="ProtNLM"/>
    </source>
</evidence>
<dbReference type="SUPFAM" id="SSF82708">
    <property type="entry name" value="R3H domain"/>
    <property type="match status" value="1"/>
</dbReference>
<feature type="compositionally biased region" description="Low complexity" evidence="1">
    <location>
        <begin position="212"/>
        <end position="225"/>
    </location>
</feature>